<keyword evidence="3" id="KW-0418">Kinase</keyword>
<evidence type="ECO:0000313" key="9">
    <source>
        <dbReference type="Proteomes" id="UP000017818"/>
    </source>
</evidence>
<proteinExistence type="inferred from homology"/>
<dbReference type="Pfam" id="PF08544">
    <property type="entry name" value="GHMP_kinases_C"/>
    <property type="match status" value="1"/>
</dbReference>
<keyword evidence="4" id="KW-0067">ATP-binding</keyword>
<dbReference type="PANTHER" id="PTHR32463:SF0">
    <property type="entry name" value="L-FUCOSE KINASE"/>
    <property type="match status" value="1"/>
</dbReference>
<evidence type="ECO:0000256" key="1">
    <source>
        <dbReference type="ARBA" id="ARBA00022679"/>
    </source>
</evidence>
<dbReference type="GO" id="GO:0050201">
    <property type="term" value="F:fucokinase activity"/>
    <property type="evidence" value="ECO:0007669"/>
    <property type="project" value="TreeGrafter"/>
</dbReference>
<evidence type="ECO:0000256" key="2">
    <source>
        <dbReference type="ARBA" id="ARBA00022741"/>
    </source>
</evidence>
<dbReference type="PATRIC" id="fig|796939.3.peg.1660"/>
<dbReference type="GO" id="GO:0042352">
    <property type="term" value="P:GDP-L-fucose salvage"/>
    <property type="evidence" value="ECO:0007669"/>
    <property type="project" value="TreeGrafter"/>
</dbReference>
<dbReference type="EMBL" id="AFZF02000006">
    <property type="protein sequence ID" value="EHL15309.1"/>
    <property type="molecule type" value="Genomic_DNA"/>
</dbReference>
<dbReference type="SUPFAM" id="SSF54211">
    <property type="entry name" value="Ribosomal protein S5 domain 2-like"/>
    <property type="match status" value="1"/>
</dbReference>
<evidence type="ECO:0000256" key="3">
    <source>
        <dbReference type="ARBA" id="ARBA00022777"/>
    </source>
</evidence>
<reference evidence="8 9" key="1">
    <citation type="submission" date="2012-05" db="EMBL/GenBank/DDBJ databases">
        <title>The Genome Sequence of Eubacteriaceae bacterium CM2.</title>
        <authorList>
            <consortium name="The Broad Institute Genome Sequencing Platform"/>
            <person name="Earl A."/>
            <person name="Ward D."/>
            <person name="Feldgarden M."/>
            <person name="Gevers D."/>
            <person name="Sizova M."/>
            <person name="Hazen A."/>
            <person name="Epstein S."/>
            <person name="Walker B."/>
            <person name="Young S.K."/>
            <person name="Zeng Q."/>
            <person name="Gargeya S."/>
            <person name="Fitzgerald M."/>
            <person name="Haas B."/>
            <person name="Abouelleil A."/>
            <person name="Alvarado L."/>
            <person name="Arachchi H.M."/>
            <person name="Berlin A."/>
            <person name="Chapman S.B."/>
            <person name="Goldberg J."/>
            <person name="Griggs A."/>
            <person name="Gujja S."/>
            <person name="Hansen M."/>
            <person name="Howarth C."/>
            <person name="Imamovic A."/>
            <person name="Larimer J."/>
            <person name="McCowen C."/>
            <person name="Montmayeur A."/>
            <person name="Murphy C."/>
            <person name="Neiman D."/>
            <person name="Pearson M."/>
            <person name="Priest M."/>
            <person name="Roberts A."/>
            <person name="Saif S."/>
            <person name="Shea T."/>
            <person name="Sisk P."/>
            <person name="Sykes S."/>
            <person name="Wortman J."/>
            <person name="Nusbaum C."/>
            <person name="Birren B."/>
        </authorList>
    </citation>
    <scope>NUCLEOTIDE SEQUENCE [LARGE SCALE GENOMIC DNA]</scope>
    <source>
        <strain evidence="8 9">CM2</strain>
    </source>
</reference>
<dbReference type="InterPro" id="IPR006204">
    <property type="entry name" value="GHMP_kinase_N_dom"/>
</dbReference>
<dbReference type="PANTHER" id="PTHR32463">
    <property type="entry name" value="L-FUCOSE KINASE"/>
    <property type="match status" value="1"/>
</dbReference>
<keyword evidence="2" id="KW-0547">Nucleotide-binding</keyword>
<evidence type="ECO:0000256" key="5">
    <source>
        <dbReference type="ARBA" id="ARBA00038121"/>
    </source>
</evidence>
<protein>
    <recommendedName>
        <fullName evidence="10">GHMP kinase, N-terminal domain protein</fullName>
    </recommendedName>
</protein>
<organism evidence="8 9">
    <name type="scientific">Peptoanaerobacter stomatis</name>
    <dbReference type="NCBI Taxonomy" id="796937"/>
    <lineage>
        <taxon>Bacteria</taxon>
        <taxon>Bacillati</taxon>
        <taxon>Bacillota</taxon>
        <taxon>Clostridia</taxon>
        <taxon>Peptostreptococcales</taxon>
        <taxon>Filifactoraceae</taxon>
        <taxon>Peptoanaerobacter</taxon>
    </lineage>
</organism>
<dbReference type="PIRSF" id="PIRSF036406">
    <property type="entry name" value="Hept_kin"/>
    <property type="match status" value="1"/>
</dbReference>
<dbReference type="PRINTS" id="PR00960">
    <property type="entry name" value="LMBPPROTEIN"/>
</dbReference>
<keyword evidence="1" id="KW-0808">Transferase</keyword>
<dbReference type="SUPFAM" id="SSF55060">
    <property type="entry name" value="GHMP Kinase, C-terminal domain"/>
    <property type="match status" value="1"/>
</dbReference>
<gene>
    <name evidence="8" type="ORF">HMPREF9630_00678</name>
</gene>
<dbReference type="InterPro" id="IPR001174">
    <property type="entry name" value="HddA/FKP"/>
</dbReference>
<comment type="similarity">
    <text evidence="5">Belongs to the GHMP kinase family.</text>
</comment>
<accession>V9HPE3</accession>
<dbReference type="AlphaFoldDB" id="V9HPE3"/>
<feature type="domain" description="GHMP kinase C-terminal" evidence="7">
    <location>
        <begin position="242"/>
        <end position="321"/>
    </location>
</feature>
<comment type="caution">
    <text evidence="8">The sequence shown here is derived from an EMBL/GenBank/DDBJ whole genome shotgun (WGS) entry which is preliminary data.</text>
</comment>
<dbReference type="Pfam" id="PF00288">
    <property type="entry name" value="GHMP_kinases_N"/>
    <property type="match status" value="1"/>
</dbReference>
<evidence type="ECO:0000313" key="8">
    <source>
        <dbReference type="EMBL" id="EHL15309.1"/>
    </source>
</evidence>
<dbReference type="InterPro" id="IPR014606">
    <property type="entry name" value="Heptose_7-P_kinase"/>
</dbReference>
<dbReference type="InterPro" id="IPR052203">
    <property type="entry name" value="GHMP_Kinase-Related"/>
</dbReference>
<dbReference type="HOGENOM" id="CLU_048558_1_0_9"/>
<evidence type="ECO:0000259" key="6">
    <source>
        <dbReference type="Pfam" id="PF00288"/>
    </source>
</evidence>
<feature type="domain" description="GHMP kinase N-terminal" evidence="6">
    <location>
        <begin position="79"/>
        <end position="168"/>
    </location>
</feature>
<dbReference type="GO" id="GO:0005524">
    <property type="term" value="F:ATP binding"/>
    <property type="evidence" value="ECO:0007669"/>
    <property type="project" value="UniProtKB-KW"/>
</dbReference>
<dbReference type="OrthoDB" id="9812992at2"/>
<dbReference type="Proteomes" id="UP000017818">
    <property type="component" value="Unassembled WGS sequence"/>
</dbReference>
<evidence type="ECO:0000256" key="4">
    <source>
        <dbReference type="ARBA" id="ARBA00022840"/>
    </source>
</evidence>
<name>V9HPE3_9FIRM</name>
<evidence type="ECO:0008006" key="10">
    <source>
        <dbReference type="Google" id="ProtNLM"/>
    </source>
</evidence>
<sequence length="340" mass="38131">MLVRSKAPLRLGFAGGGTDIPEYSDVYGGSVLNATINMFAYCTLEERVDNKITFFGLERNENQYYNTEENFEYNGILDLHKGVYERIINDYNGGRRIALSISTYSDAPSGSGLGSSSTMVVAIIKAFVEYLNLPLGEYDIANLAYEIERIDLKLSGGKQDQYSATFGGFNFIEFNKNNSVIVNPLRIKNWIINEFESSLVIYNTGIVRDSADVIDDQKNKIINEKKSVEAMHSLKSDAIKMKEFLLKGEIRNFAEVLGHSWIEKKKVSDRISNEVIDEVFDMAIKNGAYAGKVSGAGGGGFMMFICNPIKVPNIITQLKRFNGQVFRPQFVQYGTKGWRI</sequence>
<dbReference type="RefSeq" id="WP_009527304.1">
    <property type="nucleotide sequence ID" value="NZ_JH815225.1"/>
</dbReference>
<evidence type="ECO:0000259" key="7">
    <source>
        <dbReference type="Pfam" id="PF08544"/>
    </source>
</evidence>
<dbReference type="InterPro" id="IPR020568">
    <property type="entry name" value="Ribosomal_Su5_D2-typ_SF"/>
</dbReference>
<dbReference type="Gene3D" id="3.30.230.120">
    <property type="match status" value="1"/>
</dbReference>
<dbReference type="InterPro" id="IPR036554">
    <property type="entry name" value="GHMP_kinase_C_sf"/>
</dbReference>
<dbReference type="InterPro" id="IPR013750">
    <property type="entry name" value="GHMP_kinase_C_dom"/>
</dbReference>